<evidence type="ECO:0000256" key="8">
    <source>
        <dbReference type="ARBA" id="ARBA00023098"/>
    </source>
</evidence>
<evidence type="ECO:0000256" key="17">
    <source>
        <dbReference type="SAM" id="SignalP"/>
    </source>
</evidence>
<accession>A0A6J1VCL8</accession>
<keyword evidence="3" id="KW-0813">Transport</keyword>
<keyword evidence="12" id="KW-0325">Glycoprotein</keyword>
<feature type="transmembrane region" description="Helical" evidence="16">
    <location>
        <begin position="667"/>
        <end position="692"/>
    </location>
</feature>
<keyword evidence="8" id="KW-0443">Lipid metabolism</keyword>
<feature type="transmembrane region" description="Helical" evidence="16">
    <location>
        <begin position="744"/>
        <end position="767"/>
    </location>
</feature>
<evidence type="ECO:0000256" key="7">
    <source>
        <dbReference type="ARBA" id="ARBA00022989"/>
    </source>
</evidence>
<feature type="compositionally biased region" description="Polar residues" evidence="15">
    <location>
        <begin position="796"/>
        <end position="820"/>
    </location>
</feature>
<evidence type="ECO:0000313" key="20">
    <source>
        <dbReference type="RefSeq" id="XP_026540530.1"/>
    </source>
</evidence>
<evidence type="ECO:0000256" key="13">
    <source>
        <dbReference type="ARBA" id="ARBA00023221"/>
    </source>
</evidence>
<feature type="region of interest" description="Disordered" evidence="15">
    <location>
        <begin position="774"/>
        <end position="820"/>
    </location>
</feature>
<dbReference type="GO" id="GO:0012505">
    <property type="term" value="C:endomembrane system"/>
    <property type="evidence" value="ECO:0007669"/>
    <property type="project" value="UniProtKB-SubCell"/>
</dbReference>
<protein>
    <submittedName>
        <fullName evidence="20">NPC1-like intracellular cholesterol transporter 1</fullName>
    </submittedName>
</protein>
<dbReference type="Pfam" id="PF12349">
    <property type="entry name" value="Sterol-sensing"/>
    <property type="match status" value="1"/>
</dbReference>
<evidence type="ECO:0000256" key="9">
    <source>
        <dbReference type="ARBA" id="ARBA00023136"/>
    </source>
</evidence>
<feature type="domain" description="SSD" evidence="18">
    <location>
        <begin position="131"/>
        <end position="296"/>
    </location>
</feature>
<keyword evidence="11" id="KW-1207">Sterol metabolism</keyword>
<proteinExistence type="inferred from homology"/>
<feature type="chain" id="PRO_5026689073" evidence="17">
    <location>
        <begin position="23"/>
        <end position="820"/>
    </location>
</feature>
<feature type="transmembrane region" description="Helical" evidence="16">
    <location>
        <begin position="195"/>
        <end position="218"/>
    </location>
</feature>
<dbReference type="InterPro" id="IPR053956">
    <property type="entry name" value="NPC1_MLD"/>
</dbReference>
<keyword evidence="4" id="KW-0153">Cholesterol metabolism</keyword>
<name>A0A6J1VCL8_9SAUR</name>
<evidence type="ECO:0000256" key="5">
    <source>
        <dbReference type="ARBA" id="ARBA00022692"/>
    </source>
</evidence>
<evidence type="ECO:0000256" key="12">
    <source>
        <dbReference type="ARBA" id="ARBA00023180"/>
    </source>
</evidence>
<feature type="transmembrane region" description="Helical" evidence="16">
    <location>
        <begin position="272"/>
        <end position="296"/>
    </location>
</feature>
<dbReference type="GO" id="GO:0008203">
    <property type="term" value="P:cholesterol metabolic process"/>
    <property type="evidence" value="ECO:0007669"/>
    <property type="project" value="UniProtKB-KW"/>
</dbReference>
<dbReference type="GO" id="GO:0042632">
    <property type="term" value="P:cholesterol homeostasis"/>
    <property type="evidence" value="ECO:0007669"/>
    <property type="project" value="TreeGrafter"/>
</dbReference>
<evidence type="ECO:0000256" key="3">
    <source>
        <dbReference type="ARBA" id="ARBA00022448"/>
    </source>
</evidence>
<evidence type="ECO:0000256" key="2">
    <source>
        <dbReference type="ARBA" id="ARBA00005585"/>
    </source>
</evidence>
<dbReference type="PANTHER" id="PTHR45727:SF3">
    <property type="entry name" value="NPC1-LIKE INTRACELLULAR CHOLESTEROL TRANSPORTER 1"/>
    <property type="match status" value="1"/>
</dbReference>
<keyword evidence="9 16" id="KW-0472">Membrane</keyword>
<keyword evidence="6 17" id="KW-0732">Signal</keyword>
<evidence type="ECO:0000256" key="15">
    <source>
        <dbReference type="SAM" id="MobiDB-lite"/>
    </source>
</evidence>
<feature type="transmembrane region" description="Helical" evidence="16">
    <location>
        <begin position="713"/>
        <end position="732"/>
    </location>
</feature>
<evidence type="ECO:0000256" key="11">
    <source>
        <dbReference type="ARBA" id="ARBA00023166"/>
    </source>
</evidence>
<evidence type="ECO:0000256" key="14">
    <source>
        <dbReference type="ARBA" id="ARBA00034049"/>
    </source>
</evidence>
<evidence type="ECO:0000256" key="10">
    <source>
        <dbReference type="ARBA" id="ARBA00023157"/>
    </source>
</evidence>
<feature type="signal peptide" evidence="17">
    <location>
        <begin position="1"/>
        <end position="22"/>
    </location>
</feature>
<evidence type="ECO:0000256" key="1">
    <source>
        <dbReference type="ARBA" id="ARBA00004127"/>
    </source>
</evidence>
<dbReference type="Proteomes" id="UP000504612">
    <property type="component" value="Unplaced"/>
</dbReference>
<comment type="subcellular location">
    <subcellularLocation>
        <location evidence="1">Endomembrane system</location>
        <topology evidence="1">Multi-pass membrane protein</topology>
    </subcellularLocation>
</comment>
<evidence type="ECO:0000256" key="4">
    <source>
        <dbReference type="ARBA" id="ARBA00022548"/>
    </source>
</evidence>
<reference evidence="20" key="1">
    <citation type="submission" date="2025-08" db="UniProtKB">
        <authorList>
            <consortium name="RefSeq"/>
        </authorList>
    </citation>
    <scope>IDENTIFICATION</scope>
</reference>
<dbReference type="FunFam" id="1.20.1640.10:FF:000010">
    <property type="entry name" value="NPC intracellular cholesterol transporter 1"/>
    <property type="match status" value="1"/>
</dbReference>
<dbReference type="InterPro" id="IPR000731">
    <property type="entry name" value="SSD"/>
</dbReference>
<dbReference type="InterPro" id="IPR053958">
    <property type="entry name" value="HMGCR/SNAP/NPC1-like_SSD"/>
</dbReference>
<evidence type="ECO:0000259" key="18">
    <source>
        <dbReference type="PROSITE" id="PS50156"/>
    </source>
</evidence>
<dbReference type="FunFam" id="1.20.1640.10:FF:000008">
    <property type="entry name" value="NPC intracellular cholesterol transporter 1"/>
    <property type="match status" value="1"/>
</dbReference>
<keyword evidence="19" id="KW-1185">Reference proteome</keyword>
<organism evidence="19 20">
    <name type="scientific">Notechis scutatus</name>
    <name type="common">mainland tiger snake</name>
    <dbReference type="NCBI Taxonomy" id="8663"/>
    <lineage>
        <taxon>Eukaryota</taxon>
        <taxon>Metazoa</taxon>
        <taxon>Chordata</taxon>
        <taxon>Craniata</taxon>
        <taxon>Vertebrata</taxon>
        <taxon>Euteleostomi</taxon>
        <taxon>Lepidosauria</taxon>
        <taxon>Squamata</taxon>
        <taxon>Bifurcata</taxon>
        <taxon>Unidentata</taxon>
        <taxon>Episquamata</taxon>
        <taxon>Toxicofera</taxon>
        <taxon>Serpentes</taxon>
        <taxon>Colubroidea</taxon>
        <taxon>Elapidae</taxon>
        <taxon>Hydrophiinae</taxon>
        <taxon>Notechis</taxon>
    </lineage>
</organism>
<dbReference type="GeneID" id="113423374"/>
<evidence type="ECO:0000256" key="16">
    <source>
        <dbReference type="SAM" id="Phobius"/>
    </source>
</evidence>
<dbReference type="AlphaFoldDB" id="A0A6J1VCL8"/>
<dbReference type="GO" id="GO:0030301">
    <property type="term" value="P:cholesterol transport"/>
    <property type="evidence" value="ECO:0007669"/>
    <property type="project" value="UniProtKB-ARBA"/>
</dbReference>
<dbReference type="GO" id="GO:0015485">
    <property type="term" value="F:cholesterol binding"/>
    <property type="evidence" value="ECO:0007669"/>
    <property type="project" value="TreeGrafter"/>
</dbReference>
<dbReference type="KEGG" id="nss:113423374"/>
<feature type="transmembrane region" description="Helical" evidence="16">
    <location>
        <begin position="640"/>
        <end position="661"/>
    </location>
</feature>
<dbReference type="RefSeq" id="XP_026540530.1">
    <property type="nucleotide sequence ID" value="XM_026684745.1"/>
</dbReference>
<dbReference type="SUPFAM" id="SSF82866">
    <property type="entry name" value="Multidrug efflux transporter AcrB transmembrane domain"/>
    <property type="match status" value="2"/>
</dbReference>
<feature type="transmembrane region" description="Helical" evidence="16">
    <location>
        <begin position="239"/>
        <end position="260"/>
    </location>
</feature>
<keyword evidence="13" id="KW-0753">Steroid metabolism</keyword>
<dbReference type="Pfam" id="PF22314">
    <property type="entry name" value="NPC1_MLD"/>
    <property type="match status" value="1"/>
</dbReference>
<keyword evidence="7 16" id="KW-1133">Transmembrane helix</keyword>
<comment type="catalytic activity">
    <reaction evidence="14">
        <text>cholesterol(in) = cholesterol(out)</text>
        <dbReference type="Rhea" id="RHEA:39747"/>
        <dbReference type="ChEBI" id="CHEBI:16113"/>
    </reaction>
</comment>
<evidence type="ECO:0000313" key="19">
    <source>
        <dbReference type="Proteomes" id="UP000504612"/>
    </source>
</evidence>
<evidence type="ECO:0000256" key="6">
    <source>
        <dbReference type="ARBA" id="ARBA00022729"/>
    </source>
</evidence>
<dbReference type="PANTHER" id="PTHR45727">
    <property type="entry name" value="NPC INTRACELLULAR CHOLESTEROL TRANSPORTER 1"/>
    <property type="match status" value="1"/>
</dbReference>
<dbReference type="GO" id="GO:0005886">
    <property type="term" value="C:plasma membrane"/>
    <property type="evidence" value="ECO:0007669"/>
    <property type="project" value="TreeGrafter"/>
</dbReference>
<feature type="transmembrane region" description="Helical" evidence="16">
    <location>
        <begin position="338"/>
        <end position="365"/>
    </location>
</feature>
<comment type="similarity">
    <text evidence="2">Belongs to the patched family.</text>
</comment>
<sequence>MLRVALFAVVVLSTSLDLRTEANPVSSPASFQDTTELKLSCMSDYGAPVFPFLAVGGYSGLEYSEAEALILTFSLNNFLSGDPHADFVLLWEERFLEVVQEFQKNNSEKYAIAYMAERSLEDEVSRSTWEDLPIFAISYLVIFIYITVALGEYSSCRNILVDAKLSLALGGILVVLGAVLSSLGFYSFVGLPSSLIIIEVVPFLVLAVGADNIFIFVLGHQKSQPEPGETPEQHLGRTLGSVAPSMLLCSLSEVICFFLGALTPMPAVQTFALSAALAVFFVFLLQMSLFVALMSLDIRRQKASRMDLCCCVRVPECEPVKPHDGLLRTFMRKIYTPALLGSSIVRALVVLLFILLFCAGIYLTFHIDVGLEQELAVPKDSYMVTFFQFFNRYFMVGAPTYFVATGGYNYNSVPGMNGICSSSGCNNNSMTQTIQMATKFPEKYYLAIPATSWVDDFIDWLNPISRCCRIYKSGPDKGKFCPSTSNSPACAFSKCMGSFQGSLRPNREEFNKFLPWFLQDMPNFKCPKGGLGAYDTSVRLGSDGEILASRFMAYHTPLKNSQENTAALKVMRQLAANITATLREVPGTDPNFQVFPYTITYVFYEQYLTISTVGLINLALCLVPTFAVCYILLGLDLRSAFINLLTIIMIIVDTVGAMKLWGISYNAVSLINLVTAVGISVEFVSHITLSFAMSKQPTKVERSREATINMGSAVFAGVAMTNLPGIVVLAFAKAQIIQVFFFRLNLIITLLGMLHGLVFLPVILSYFGPSVRQGTPELQPRTETPSVPLEGKGAPSNDQTSPNNHSQDPAPSPEPNNTGL</sequence>
<dbReference type="GO" id="GO:0030299">
    <property type="term" value="P:intestinal cholesterol absorption"/>
    <property type="evidence" value="ECO:0007669"/>
    <property type="project" value="TreeGrafter"/>
</dbReference>
<feature type="transmembrane region" description="Helical" evidence="16">
    <location>
        <begin position="607"/>
        <end position="633"/>
    </location>
</feature>
<feature type="transmembrane region" description="Helical" evidence="16">
    <location>
        <begin position="132"/>
        <end position="153"/>
    </location>
</feature>
<keyword evidence="10" id="KW-1015">Disulfide bond</keyword>
<gene>
    <name evidence="20" type="primary">LOC113423374</name>
</gene>
<keyword evidence="5 16" id="KW-0812">Transmembrane</keyword>
<feature type="transmembrane region" description="Helical" evidence="16">
    <location>
        <begin position="165"/>
        <end position="189"/>
    </location>
</feature>
<dbReference type="PROSITE" id="PS50156">
    <property type="entry name" value="SSD"/>
    <property type="match status" value="1"/>
</dbReference>
<dbReference type="Gene3D" id="1.20.1640.10">
    <property type="entry name" value="Multidrug efflux transporter AcrB transmembrane domain"/>
    <property type="match status" value="2"/>
</dbReference>